<dbReference type="SUPFAM" id="SSF53807">
    <property type="entry name" value="Helical backbone' metal receptor"/>
    <property type="match status" value="1"/>
</dbReference>
<dbReference type="InterPro" id="IPR002491">
    <property type="entry name" value="ABC_transptr_periplasmic_BD"/>
</dbReference>
<dbReference type="GO" id="GO:0071281">
    <property type="term" value="P:cellular response to iron ion"/>
    <property type="evidence" value="ECO:0007669"/>
    <property type="project" value="TreeGrafter"/>
</dbReference>
<dbReference type="EMBL" id="QXDF01000001">
    <property type="protein sequence ID" value="RIA56015.1"/>
    <property type="molecule type" value="Genomic_DNA"/>
</dbReference>
<dbReference type="PANTHER" id="PTHR30535:SF34">
    <property type="entry name" value="MOLYBDATE-BINDING PROTEIN MOLA"/>
    <property type="match status" value="1"/>
</dbReference>
<dbReference type="CDD" id="cd01147">
    <property type="entry name" value="HemV-2"/>
    <property type="match status" value="1"/>
</dbReference>
<organism evidence="3 4">
    <name type="scientific">Dichotomicrobium thermohalophilum</name>
    <dbReference type="NCBI Taxonomy" id="933063"/>
    <lineage>
        <taxon>Bacteria</taxon>
        <taxon>Pseudomonadati</taxon>
        <taxon>Pseudomonadota</taxon>
        <taxon>Alphaproteobacteria</taxon>
        <taxon>Hyphomicrobiales</taxon>
        <taxon>Hyphomicrobiaceae</taxon>
        <taxon>Dichotomicrobium</taxon>
    </lineage>
</organism>
<evidence type="ECO:0000313" key="3">
    <source>
        <dbReference type="EMBL" id="RIA56015.1"/>
    </source>
</evidence>
<dbReference type="Pfam" id="PF01497">
    <property type="entry name" value="Peripla_BP_2"/>
    <property type="match status" value="1"/>
</dbReference>
<feature type="signal peptide" evidence="1">
    <location>
        <begin position="1"/>
        <end position="19"/>
    </location>
</feature>
<comment type="caution">
    <text evidence="3">The sequence shown here is derived from an EMBL/GenBank/DDBJ whole genome shotgun (WGS) entry which is preliminary data.</text>
</comment>
<proteinExistence type="predicted"/>
<sequence>MMRLAVLFAILLIAIPAEARTVTDSAGRAVEVPEEINTVFAAGPPAAIFLYVLKPEAMTGWPRALKPDERPFIAAPYRDLPETGRLTGRGGEANLERVLEIAPDLIFDFGSVRDTYIDLANRVQAQTGIPYVLIDGRFESTPEALRLMGEILGVPERGERLARDVEETFARIDQIVAELPEEERPRVYLARGPNGLETGTRGSINTEIIERAGGINVADAPGRGRIVQASIEQVIVANPDTIVTWDPTFYKNVWDNPLWQGIEAVKRERVYLAPSAPFGWIDRPPSINRMMGLKWMAATLYPDRWEGDLAKEVKDFYSLYYHIDLSDEKLNTLLEWAKGRPPQ</sequence>
<evidence type="ECO:0000259" key="2">
    <source>
        <dbReference type="PROSITE" id="PS50983"/>
    </source>
</evidence>
<reference evidence="3 4" key="1">
    <citation type="submission" date="2018-08" db="EMBL/GenBank/DDBJ databases">
        <title>Genomic Encyclopedia of Archaeal and Bacterial Type Strains, Phase II (KMG-II): from individual species to whole genera.</title>
        <authorList>
            <person name="Goeker M."/>
        </authorList>
    </citation>
    <scope>NUCLEOTIDE SEQUENCE [LARGE SCALE GENOMIC DNA]</scope>
    <source>
        <strain evidence="3 4">DSM 5002</strain>
    </source>
</reference>
<feature type="domain" description="Fe/B12 periplasmic-binding" evidence="2">
    <location>
        <begin position="38"/>
        <end position="304"/>
    </location>
</feature>
<keyword evidence="1" id="KW-0732">Signal</keyword>
<evidence type="ECO:0000256" key="1">
    <source>
        <dbReference type="SAM" id="SignalP"/>
    </source>
</evidence>
<dbReference type="PANTHER" id="PTHR30535">
    <property type="entry name" value="VITAMIN B12-BINDING PROTEIN"/>
    <property type="match status" value="1"/>
</dbReference>
<dbReference type="Gene3D" id="1.20.58.2180">
    <property type="match status" value="1"/>
</dbReference>
<dbReference type="AlphaFoldDB" id="A0A397Q864"/>
<dbReference type="InterPro" id="IPR050902">
    <property type="entry name" value="ABC_Transporter_SBP"/>
</dbReference>
<feature type="chain" id="PRO_5017479994" evidence="1">
    <location>
        <begin position="20"/>
        <end position="343"/>
    </location>
</feature>
<dbReference type="PROSITE" id="PS50983">
    <property type="entry name" value="FE_B12_PBP"/>
    <property type="match status" value="1"/>
</dbReference>
<dbReference type="Proteomes" id="UP000266273">
    <property type="component" value="Unassembled WGS sequence"/>
</dbReference>
<name>A0A397Q864_9HYPH</name>
<keyword evidence="4" id="KW-1185">Reference proteome</keyword>
<protein>
    <submittedName>
        <fullName evidence="3">Iron complex transport system substrate-binding protein</fullName>
    </submittedName>
</protein>
<evidence type="ECO:0000313" key="4">
    <source>
        <dbReference type="Proteomes" id="UP000266273"/>
    </source>
</evidence>
<accession>A0A397Q864</accession>
<dbReference type="RefSeq" id="WP_210209151.1">
    <property type="nucleotide sequence ID" value="NZ_QXDF01000001.1"/>
</dbReference>
<gene>
    <name evidence="3" type="ORF">BXY53_1106</name>
</gene>
<dbReference type="Gene3D" id="3.40.50.1980">
    <property type="entry name" value="Nitrogenase molybdenum iron protein domain"/>
    <property type="match status" value="2"/>
</dbReference>